<reference evidence="3 4" key="1">
    <citation type="journal article" date="2018" name="Nat. Ecol. Evol.">
        <title>Genomic signatures of mitonuclear coevolution across populations of Tigriopus californicus.</title>
        <authorList>
            <person name="Barreto F.S."/>
            <person name="Watson E.T."/>
            <person name="Lima T.G."/>
            <person name="Willett C.S."/>
            <person name="Edmands S."/>
            <person name="Li W."/>
            <person name="Burton R.S."/>
        </authorList>
    </citation>
    <scope>NUCLEOTIDE SEQUENCE [LARGE SCALE GENOMIC DNA]</scope>
    <source>
        <strain evidence="3 4">San Diego</strain>
    </source>
</reference>
<sequence length="382" mass="43431">MSKTRTIVRIVRKNAPFLAFSVIMFATLSLMQSPFKNSLEARNKPAEFEIVAQNSSSVSMKCNQHRTVTSTKLESRHPWSGDPKCARFKISHMIPHCRPAVALASYPGSGNTWVRYLLEGATGIFTGSRYKDLQIQMYGLWGEIRNWADGTTIVQKTHDANEAHVTKVLVLHYENVKSNPEREMRKVLNFLQIPADPSRLSCMQMHKNGFFVRGSGGSDESEVVPFHQKTRQVIDSLIDRVNAMLFRLGIQRRNEIRTKSSHTELPFVKDDVIDKSHGTKMVLKEYFKWLDTDQEGGQTQGDKSEDVKTALMKQLFRSLRSNSDQNTITGLSDKAEGLLTKAVEIWPILQKPFQRDPIQDAIETDAYRGETMEDVAGNFKYI</sequence>
<dbReference type="InterPro" id="IPR051589">
    <property type="entry name" value="Sialate-O-sulfotransferase"/>
</dbReference>
<accession>A0A553PTU9</accession>
<proteinExistence type="inferred from homology"/>
<organism evidence="3 4">
    <name type="scientific">Tigriopus californicus</name>
    <name type="common">Marine copepod</name>
    <dbReference type="NCBI Taxonomy" id="6832"/>
    <lineage>
        <taxon>Eukaryota</taxon>
        <taxon>Metazoa</taxon>
        <taxon>Ecdysozoa</taxon>
        <taxon>Arthropoda</taxon>
        <taxon>Crustacea</taxon>
        <taxon>Multicrustacea</taxon>
        <taxon>Hexanauplia</taxon>
        <taxon>Copepoda</taxon>
        <taxon>Harpacticoida</taxon>
        <taxon>Harpacticidae</taxon>
        <taxon>Tigriopus</taxon>
    </lineage>
</organism>
<protein>
    <recommendedName>
        <fullName evidence="2">Sulfotransferase domain-containing protein</fullName>
    </recommendedName>
</protein>
<comment type="caution">
    <text evidence="3">The sequence shown here is derived from an EMBL/GenBank/DDBJ whole genome shotgun (WGS) entry which is preliminary data.</text>
</comment>
<dbReference type="Proteomes" id="UP000318571">
    <property type="component" value="Chromosome 12"/>
</dbReference>
<gene>
    <name evidence="3" type="ORF">TCAL_07795</name>
</gene>
<dbReference type="AlphaFoldDB" id="A0A553PTU9"/>
<dbReference type="SUPFAM" id="SSF52540">
    <property type="entry name" value="P-loop containing nucleoside triphosphate hydrolases"/>
    <property type="match status" value="1"/>
</dbReference>
<dbReference type="PANTHER" id="PTHR45964:SF5">
    <property type="entry name" value="WSCD FAMILY MEMBER CG9164"/>
    <property type="match status" value="1"/>
</dbReference>
<dbReference type="STRING" id="6832.A0A553PTU9"/>
<dbReference type="Gene3D" id="3.40.50.300">
    <property type="entry name" value="P-loop containing nucleotide triphosphate hydrolases"/>
    <property type="match status" value="2"/>
</dbReference>
<dbReference type="OMA" id="NPEREMR"/>
<dbReference type="InterPro" id="IPR027417">
    <property type="entry name" value="P-loop_NTPase"/>
</dbReference>
<evidence type="ECO:0000256" key="1">
    <source>
        <dbReference type="ARBA" id="ARBA00010236"/>
    </source>
</evidence>
<evidence type="ECO:0000313" key="4">
    <source>
        <dbReference type="Proteomes" id="UP000318571"/>
    </source>
</evidence>
<evidence type="ECO:0000313" key="3">
    <source>
        <dbReference type="EMBL" id="TRY81105.1"/>
    </source>
</evidence>
<dbReference type="InterPro" id="IPR000863">
    <property type="entry name" value="Sulfotransferase_dom"/>
</dbReference>
<evidence type="ECO:0000259" key="2">
    <source>
        <dbReference type="Pfam" id="PF00685"/>
    </source>
</evidence>
<dbReference type="GO" id="GO:0008146">
    <property type="term" value="F:sulfotransferase activity"/>
    <property type="evidence" value="ECO:0007669"/>
    <property type="project" value="InterPro"/>
</dbReference>
<comment type="similarity">
    <text evidence="1">Belongs to the WSCD family.</text>
</comment>
<feature type="domain" description="Sulfotransferase" evidence="2">
    <location>
        <begin position="164"/>
        <end position="201"/>
    </location>
</feature>
<keyword evidence="4" id="KW-1185">Reference proteome</keyword>
<name>A0A553PTU9_TIGCA</name>
<dbReference type="Pfam" id="PF00685">
    <property type="entry name" value="Sulfotransfer_1"/>
    <property type="match status" value="1"/>
</dbReference>
<dbReference type="PANTHER" id="PTHR45964">
    <property type="entry name" value="WSCD FAMILY MEMBER CG9164"/>
    <property type="match status" value="1"/>
</dbReference>
<dbReference type="EMBL" id="VCGU01000001">
    <property type="protein sequence ID" value="TRY81105.1"/>
    <property type="molecule type" value="Genomic_DNA"/>
</dbReference>